<evidence type="ECO:0000313" key="3">
    <source>
        <dbReference type="EMBL" id="CAE4578215.1"/>
    </source>
</evidence>
<feature type="transmembrane region" description="Helical" evidence="2">
    <location>
        <begin position="226"/>
        <end position="243"/>
    </location>
</feature>
<feature type="region of interest" description="Disordered" evidence="1">
    <location>
        <begin position="77"/>
        <end position="169"/>
    </location>
</feature>
<sequence length="451" mass="49710">MVDLFDPRQLRHDLSRRMPESDAPQRPQEPGVLTKCAEEIRRWFWETALARLCTWRRAEGRTLGEDGHAADGCAADADRCSSGDQAAPSAPGRPAEGRCPGRDGAAGSCSGGRPWGRAPPAQPEAEDTSAAGPLHPPRRGTGVEAASPGDPSSSSSAGAPRPSSAPADSLPVGGFPARAICGHLGTGLRQLRQDFKIMFFLAFPAGSPFQERTTEGLFQWHYTRRWWLCLDGSTVVLAMMLVWDVVMNPPHRVPMVVLFYTAFAAGLMMRKLLLFGAPSPPRRRRIWHNVLLCAFFFGRCVVCQPLLVNLATEGSRPFRALQVEAFISVIGLGMTNLSMVFMQQMQTIDMLIFCLVNGVVFILWIIFVLRMPLTDALHTAYVGSIVVTAVCVRQQRDLEDIERRAFHLELLQARGSLVRTADQIATQASSQEIGISMRILRRARSVEHVHF</sequence>
<feature type="compositionally biased region" description="Low complexity" evidence="1">
    <location>
        <begin position="145"/>
        <end position="169"/>
    </location>
</feature>
<feature type="transmembrane region" description="Helical" evidence="2">
    <location>
        <begin position="286"/>
        <end position="308"/>
    </location>
</feature>
<feature type="transmembrane region" description="Helical" evidence="2">
    <location>
        <begin position="320"/>
        <end position="341"/>
    </location>
</feature>
<accession>A0A7S4QBB4</accession>
<dbReference type="EMBL" id="HBNR01026077">
    <property type="protein sequence ID" value="CAE4578215.1"/>
    <property type="molecule type" value="Transcribed_RNA"/>
</dbReference>
<reference evidence="3" key="1">
    <citation type="submission" date="2021-01" db="EMBL/GenBank/DDBJ databases">
        <authorList>
            <person name="Corre E."/>
            <person name="Pelletier E."/>
            <person name="Niang G."/>
            <person name="Scheremetjew M."/>
            <person name="Finn R."/>
            <person name="Kale V."/>
            <person name="Holt S."/>
            <person name="Cochrane G."/>
            <person name="Meng A."/>
            <person name="Brown T."/>
            <person name="Cohen L."/>
        </authorList>
    </citation>
    <scope>NUCLEOTIDE SEQUENCE</scope>
    <source>
        <strain evidence="3">CCMP3105</strain>
    </source>
</reference>
<proteinExistence type="predicted"/>
<feature type="region of interest" description="Disordered" evidence="1">
    <location>
        <begin position="1"/>
        <end position="31"/>
    </location>
</feature>
<gene>
    <name evidence="3" type="ORF">AMON00008_LOCUS17589</name>
</gene>
<dbReference type="AlphaFoldDB" id="A0A7S4QBB4"/>
<keyword evidence="2" id="KW-0812">Transmembrane</keyword>
<organism evidence="3">
    <name type="scientific">Alexandrium monilatum</name>
    <dbReference type="NCBI Taxonomy" id="311494"/>
    <lineage>
        <taxon>Eukaryota</taxon>
        <taxon>Sar</taxon>
        <taxon>Alveolata</taxon>
        <taxon>Dinophyceae</taxon>
        <taxon>Gonyaulacales</taxon>
        <taxon>Pyrocystaceae</taxon>
        <taxon>Alexandrium</taxon>
    </lineage>
</organism>
<keyword evidence="2" id="KW-0472">Membrane</keyword>
<evidence type="ECO:0000256" key="1">
    <source>
        <dbReference type="SAM" id="MobiDB-lite"/>
    </source>
</evidence>
<feature type="transmembrane region" description="Helical" evidence="2">
    <location>
        <begin position="348"/>
        <end position="370"/>
    </location>
</feature>
<keyword evidence="2" id="KW-1133">Transmembrane helix</keyword>
<feature type="compositionally biased region" description="Basic and acidic residues" evidence="1">
    <location>
        <begin position="1"/>
        <end position="20"/>
    </location>
</feature>
<name>A0A7S4QBB4_9DINO</name>
<protein>
    <submittedName>
        <fullName evidence="3">Uncharacterized protein</fullName>
    </submittedName>
</protein>
<feature type="transmembrane region" description="Helical" evidence="2">
    <location>
        <begin position="255"/>
        <end position="274"/>
    </location>
</feature>
<evidence type="ECO:0000256" key="2">
    <source>
        <dbReference type="SAM" id="Phobius"/>
    </source>
</evidence>